<keyword evidence="2" id="KW-1185">Reference proteome</keyword>
<dbReference type="RefSeq" id="WP_060668108.1">
    <property type="nucleotide sequence ID" value="NZ_JARTGE010000037.1"/>
</dbReference>
<dbReference type="Proteomes" id="UP000037854">
    <property type="component" value="Unassembled WGS sequence"/>
</dbReference>
<evidence type="ECO:0008006" key="3">
    <source>
        <dbReference type="Google" id="ProtNLM"/>
    </source>
</evidence>
<comment type="caution">
    <text evidence="1">The sequence shown here is derived from an EMBL/GenBank/DDBJ whole genome shotgun (WGS) entry which is preliminary data.</text>
</comment>
<proteinExistence type="predicted"/>
<dbReference type="EMBL" id="LGTK01000014">
    <property type="protein sequence ID" value="KPH76486.1"/>
    <property type="molecule type" value="Genomic_DNA"/>
</dbReference>
<sequence>MLDSAKPSLILNEDKLQREEEWDGCYTIMTSEHQYPINELLNYADGQWRSEQSFKVTKSDLESRPVYLSRQEHIAVLFLTKLLSSKSIDNIFAFLVSFNYI</sequence>
<evidence type="ECO:0000313" key="2">
    <source>
        <dbReference type="Proteomes" id="UP000037854"/>
    </source>
</evidence>
<organism evidence="1 2">
    <name type="scientific">Oceanobacillus caeni</name>
    <dbReference type="NCBI Taxonomy" id="405946"/>
    <lineage>
        <taxon>Bacteria</taxon>
        <taxon>Bacillati</taxon>
        <taxon>Bacillota</taxon>
        <taxon>Bacilli</taxon>
        <taxon>Bacillales</taxon>
        <taxon>Bacillaceae</taxon>
        <taxon>Oceanobacillus</taxon>
    </lineage>
</organism>
<reference evidence="1 2" key="1">
    <citation type="submission" date="2015-07" db="EMBL/GenBank/DDBJ databases">
        <title>High-quality draft genome sequence of Oceanobacillus caeni HM6, a bacillus isolated from a human feces.</title>
        <authorList>
            <person name="Kumar J."/>
            <person name="Verma M.K."/>
            <person name="Pandey R."/>
            <person name="Bhambi M."/>
            <person name="Chauhan N."/>
        </authorList>
    </citation>
    <scope>NUCLEOTIDE SEQUENCE [LARGE SCALE GENOMIC DNA]</scope>
    <source>
        <strain evidence="1 2">HM6</strain>
    </source>
</reference>
<accession>A0ABR5MKW2</accession>
<gene>
    <name evidence="1" type="ORF">AFL42_05935</name>
</gene>
<protein>
    <recommendedName>
        <fullName evidence="3">Transposase IS4-like domain-containing protein</fullName>
    </recommendedName>
</protein>
<name>A0ABR5MKW2_9BACI</name>
<evidence type="ECO:0000313" key="1">
    <source>
        <dbReference type="EMBL" id="KPH76486.1"/>
    </source>
</evidence>